<dbReference type="InterPro" id="IPR023603">
    <property type="entry name" value="Low_specificity_L-TA-like"/>
</dbReference>
<dbReference type="NCBIfam" id="NF007825">
    <property type="entry name" value="PRK10534.1"/>
    <property type="match status" value="1"/>
</dbReference>
<dbReference type="Gene3D" id="3.40.640.10">
    <property type="entry name" value="Type I PLP-dependent aspartate aminotransferase-like (Major domain)"/>
    <property type="match status" value="1"/>
</dbReference>
<gene>
    <name evidence="6" type="primary">ltaE</name>
    <name evidence="6" type="ORF">QWJ38_05405</name>
</gene>
<dbReference type="NCBIfam" id="NF041359">
    <property type="entry name" value="GntG_guanitoxin"/>
    <property type="match status" value="1"/>
</dbReference>
<evidence type="ECO:0000256" key="3">
    <source>
        <dbReference type="ARBA" id="ARBA00011881"/>
    </source>
</evidence>
<dbReference type="InterPro" id="IPR001597">
    <property type="entry name" value="ArAA_b-elim_lyase/Thr_aldolase"/>
</dbReference>
<comment type="similarity">
    <text evidence="2">Belongs to the threonine aldolase family.</text>
</comment>
<dbReference type="PANTHER" id="PTHR48097:SF9">
    <property type="entry name" value="L-THREONINE ALDOLASE"/>
    <property type="match status" value="1"/>
</dbReference>
<keyword evidence="7" id="KW-1185">Reference proteome</keyword>
<dbReference type="PIRSF" id="PIRSF017617">
    <property type="entry name" value="Thr_aldolase"/>
    <property type="match status" value="1"/>
</dbReference>
<dbReference type="Proteomes" id="UP001228044">
    <property type="component" value="Unassembled WGS sequence"/>
</dbReference>
<evidence type="ECO:0000256" key="1">
    <source>
        <dbReference type="ARBA" id="ARBA00001933"/>
    </source>
</evidence>
<feature type="domain" description="Aromatic amino acid beta-eliminating lyase/threonine aldolase" evidence="5">
    <location>
        <begin position="5"/>
        <end position="297"/>
    </location>
</feature>
<organism evidence="6 7">
    <name type="scientific">Roseateles violae</name>
    <dbReference type="NCBI Taxonomy" id="3058042"/>
    <lineage>
        <taxon>Bacteria</taxon>
        <taxon>Pseudomonadati</taxon>
        <taxon>Pseudomonadota</taxon>
        <taxon>Betaproteobacteria</taxon>
        <taxon>Burkholderiales</taxon>
        <taxon>Sphaerotilaceae</taxon>
        <taxon>Roseateles</taxon>
    </lineage>
</organism>
<protein>
    <submittedName>
        <fullName evidence="6">Low-specificity L-threonine aldolase</fullName>
        <ecNumber evidence="6">4.1.2.48</ecNumber>
    </submittedName>
</protein>
<comment type="caution">
    <text evidence="6">The sequence shown here is derived from an EMBL/GenBank/DDBJ whole genome shotgun (WGS) entry which is preliminary data.</text>
</comment>
<sequence length="360" mass="37685">MTLVDLRSDTVTRPTPAMREAMARAEVGDDVFGDDPTVLALQARMAALTGKEAALFMPSGTQSNLCAMLAHCERGDEYIVGQLAHTYRYEGGGAAVLGSIQPQPLSQDARGQMDLADIAAAIKPDDPHFARSRLLCLENTWNGRVMPHQYLAEATALARRHGLSCHLDGARVFNAAVADAGPDAAIGDVFAALARITAYFDSVSVCFSKGLGAPVGSMLCGSAALIARAMRVRKMVGGGMRQVGLLAAAADHALDHHVERMREDHGLAASLAEGLAGIAGLKVRSVDTNIVFVDVADGRGPDLLAHLKAQGILATGLIGLRFVTHLDVDAEGIRRTVAAVREFFAAGAPVAATGRAAGPY</sequence>
<comment type="subunit">
    <text evidence="3">Homotetramer.</text>
</comment>
<dbReference type="RefSeq" id="WP_290358013.1">
    <property type="nucleotide sequence ID" value="NZ_JAUHHC010000001.1"/>
</dbReference>
<comment type="cofactor">
    <cofactor evidence="1">
        <name>pyridoxal 5'-phosphate</name>
        <dbReference type="ChEBI" id="CHEBI:597326"/>
    </cofactor>
</comment>
<evidence type="ECO:0000256" key="4">
    <source>
        <dbReference type="ARBA" id="ARBA00022898"/>
    </source>
</evidence>
<evidence type="ECO:0000313" key="7">
    <source>
        <dbReference type="Proteomes" id="UP001228044"/>
    </source>
</evidence>
<proteinExistence type="inferred from homology"/>
<accession>A0ABT8DMV5</accession>
<evidence type="ECO:0000256" key="2">
    <source>
        <dbReference type="ARBA" id="ARBA00006966"/>
    </source>
</evidence>
<dbReference type="PANTHER" id="PTHR48097">
    <property type="entry name" value="L-THREONINE ALDOLASE-RELATED"/>
    <property type="match status" value="1"/>
</dbReference>
<keyword evidence="6" id="KW-0456">Lyase</keyword>
<dbReference type="EC" id="4.1.2.48" evidence="6"/>
<dbReference type="EMBL" id="JAUHHC010000001">
    <property type="protein sequence ID" value="MDN3919719.1"/>
    <property type="molecule type" value="Genomic_DNA"/>
</dbReference>
<name>A0ABT8DMV5_9BURK</name>
<keyword evidence="4" id="KW-0663">Pyridoxal phosphate</keyword>
<dbReference type="Pfam" id="PF01212">
    <property type="entry name" value="Beta_elim_lyase"/>
    <property type="match status" value="1"/>
</dbReference>
<dbReference type="Gene3D" id="3.90.1150.10">
    <property type="entry name" value="Aspartate Aminotransferase, domain 1"/>
    <property type="match status" value="1"/>
</dbReference>
<dbReference type="InterPro" id="IPR015422">
    <property type="entry name" value="PyrdxlP-dep_Trfase_small"/>
</dbReference>
<evidence type="ECO:0000313" key="6">
    <source>
        <dbReference type="EMBL" id="MDN3919719.1"/>
    </source>
</evidence>
<dbReference type="InterPro" id="IPR015424">
    <property type="entry name" value="PyrdxlP-dep_Trfase"/>
</dbReference>
<dbReference type="SUPFAM" id="SSF53383">
    <property type="entry name" value="PLP-dependent transferases"/>
    <property type="match status" value="1"/>
</dbReference>
<dbReference type="GO" id="GO:0016829">
    <property type="term" value="F:lyase activity"/>
    <property type="evidence" value="ECO:0007669"/>
    <property type="project" value="UniProtKB-KW"/>
</dbReference>
<evidence type="ECO:0000259" key="5">
    <source>
        <dbReference type="Pfam" id="PF01212"/>
    </source>
</evidence>
<dbReference type="InterPro" id="IPR015421">
    <property type="entry name" value="PyrdxlP-dep_Trfase_major"/>
</dbReference>
<reference evidence="6 7" key="1">
    <citation type="submission" date="2023-06" db="EMBL/GenBank/DDBJ databases">
        <title>Pelomonas sp. PFR6 16S ribosomal RNA gene Genome sequencing and assembly.</title>
        <authorList>
            <person name="Woo H."/>
        </authorList>
    </citation>
    <scope>NUCLEOTIDE SEQUENCE [LARGE SCALE GENOMIC DNA]</scope>
    <source>
        <strain evidence="6 7">PFR6</strain>
    </source>
</reference>